<feature type="non-terminal residue" evidence="5">
    <location>
        <position position="63"/>
    </location>
</feature>
<sequence length="63" mass="7185">MTMKVVKIVLFLGLLVYSPIVKGNIGHFDEVWQERAENAKKGAFKAYNPNPENVTSDFNRETE</sequence>
<name>A0A7J9CYS0_GOSGO</name>
<protein>
    <recommendedName>
        <fullName evidence="4">Pectate lyase N-terminal domain-containing protein</fullName>
    </recommendedName>
</protein>
<comment type="caution">
    <text evidence="5">The sequence shown here is derived from an EMBL/GenBank/DDBJ whole genome shotgun (WGS) entry which is preliminary data.</text>
</comment>
<dbReference type="AlphaFoldDB" id="A0A7J9CYS0"/>
<dbReference type="GO" id="GO:0030570">
    <property type="term" value="F:pectate lyase activity"/>
    <property type="evidence" value="ECO:0007669"/>
    <property type="project" value="InterPro"/>
</dbReference>
<dbReference type="Pfam" id="PF04431">
    <property type="entry name" value="Pec_lyase_N"/>
    <property type="match status" value="1"/>
</dbReference>
<evidence type="ECO:0000256" key="2">
    <source>
        <dbReference type="SAM" id="MobiDB-lite"/>
    </source>
</evidence>
<feature type="chain" id="PRO_5029687739" description="Pectate lyase N-terminal domain-containing protein" evidence="3">
    <location>
        <begin position="24"/>
        <end position="63"/>
    </location>
</feature>
<dbReference type="EMBL" id="JABEZY010257092">
    <property type="protein sequence ID" value="MBA0753613.1"/>
    <property type="molecule type" value="Genomic_DNA"/>
</dbReference>
<reference evidence="5 6" key="1">
    <citation type="journal article" date="2019" name="Genome Biol. Evol.">
        <title>Insights into the evolution of the New World diploid cottons (Gossypium, subgenus Houzingenia) based on genome sequencing.</title>
        <authorList>
            <person name="Grover C.E."/>
            <person name="Arick M.A. 2nd"/>
            <person name="Thrash A."/>
            <person name="Conover J.L."/>
            <person name="Sanders W.S."/>
            <person name="Peterson D.G."/>
            <person name="Frelichowski J.E."/>
            <person name="Scheffler J.A."/>
            <person name="Scheffler B.E."/>
            <person name="Wendel J.F."/>
        </authorList>
    </citation>
    <scope>NUCLEOTIDE SEQUENCE [LARGE SCALE GENOMIC DNA]</scope>
    <source>
        <strain evidence="5">5</strain>
        <tissue evidence="5">Leaf</tissue>
    </source>
</reference>
<accession>A0A7J9CYS0</accession>
<gene>
    <name evidence="5" type="ORF">Gogos_005426</name>
</gene>
<keyword evidence="6" id="KW-1185">Reference proteome</keyword>
<feature type="domain" description="Pectate lyase N-terminal" evidence="4">
    <location>
        <begin position="24"/>
        <end position="62"/>
    </location>
</feature>
<evidence type="ECO:0000256" key="3">
    <source>
        <dbReference type="SAM" id="SignalP"/>
    </source>
</evidence>
<evidence type="ECO:0000313" key="6">
    <source>
        <dbReference type="Proteomes" id="UP000593579"/>
    </source>
</evidence>
<feature type="region of interest" description="Disordered" evidence="2">
    <location>
        <begin position="42"/>
        <end position="63"/>
    </location>
</feature>
<dbReference type="Proteomes" id="UP000593579">
    <property type="component" value="Unassembled WGS sequence"/>
</dbReference>
<feature type="signal peptide" evidence="3">
    <location>
        <begin position="1"/>
        <end position="23"/>
    </location>
</feature>
<dbReference type="InterPro" id="IPR007524">
    <property type="entry name" value="Pec_lyase_N"/>
</dbReference>
<comment type="similarity">
    <text evidence="1">Belongs to the polysaccharide lyase 1 family.</text>
</comment>
<proteinExistence type="inferred from homology"/>
<organism evidence="5 6">
    <name type="scientific">Gossypium gossypioides</name>
    <name type="common">Mexican cotton</name>
    <name type="synonym">Selera gossypioides</name>
    <dbReference type="NCBI Taxonomy" id="34282"/>
    <lineage>
        <taxon>Eukaryota</taxon>
        <taxon>Viridiplantae</taxon>
        <taxon>Streptophyta</taxon>
        <taxon>Embryophyta</taxon>
        <taxon>Tracheophyta</taxon>
        <taxon>Spermatophyta</taxon>
        <taxon>Magnoliopsida</taxon>
        <taxon>eudicotyledons</taxon>
        <taxon>Gunneridae</taxon>
        <taxon>Pentapetalae</taxon>
        <taxon>rosids</taxon>
        <taxon>malvids</taxon>
        <taxon>Malvales</taxon>
        <taxon>Malvaceae</taxon>
        <taxon>Malvoideae</taxon>
        <taxon>Gossypium</taxon>
    </lineage>
</organism>
<evidence type="ECO:0000259" key="4">
    <source>
        <dbReference type="Pfam" id="PF04431"/>
    </source>
</evidence>
<evidence type="ECO:0000256" key="1">
    <source>
        <dbReference type="ARBA" id="ARBA00010980"/>
    </source>
</evidence>
<keyword evidence="3" id="KW-0732">Signal</keyword>
<evidence type="ECO:0000313" key="5">
    <source>
        <dbReference type="EMBL" id="MBA0753613.1"/>
    </source>
</evidence>